<dbReference type="EMBL" id="JAFLCK010000004">
    <property type="protein sequence ID" value="MBN8659553.1"/>
    <property type="molecule type" value="Genomic_DNA"/>
</dbReference>
<dbReference type="Pfam" id="PF00132">
    <property type="entry name" value="Hexapep"/>
    <property type="match status" value="1"/>
</dbReference>
<dbReference type="PANTHER" id="PTHR43480">
    <property type="entry name" value="ACYL-[ACYL-CARRIER-PROTEIN]--UDP-N-ACETYLGLUCOSAMINE O-ACYLTRANSFERASE"/>
    <property type="match status" value="1"/>
</dbReference>
<dbReference type="Gene3D" id="2.160.10.10">
    <property type="entry name" value="Hexapeptide repeat proteins"/>
    <property type="match status" value="1"/>
</dbReference>
<dbReference type="UniPathway" id="UPA00359">
    <property type="reaction ID" value="UER00477"/>
</dbReference>
<dbReference type="NCBIfam" id="NF003657">
    <property type="entry name" value="PRK05289.1"/>
    <property type="match status" value="1"/>
</dbReference>
<dbReference type="EC" id="2.3.1.129" evidence="7"/>
<comment type="caution">
    <text evidence="10">The sequence shown here is derived from an EMBL/GenBank/DDBJ whole genome shotgun (WGS) entry which is preliminary data.</text>
</comment>
<reference evidence="10" key="1">
    <citation type="submission" date="2021-02" db="EMBL/GenBank/DDBJ databases">
        <title>Genome-Resolved Metagenomics of a Microbial Community Performing Photosynthetic Biological Nutrient Removal.</title>
        <authorList>
            <person name="Mcdaniel E.A."/>
        </authorList>
    </citation>
    <scope>NUCLEOTIDE SEQUENCE</scope>
    <source>
        <strain evidence="10">UWPOB_OBS1</strain>
    </source>
</reference>
<comment type="subcellular location">
    <subcellularLocation>
        <location evidence="7">Cytoplasm</location>
    </subcellularLocation>
</comment>
<keyword evidence="3 7" id="KW-0441">Lipid A biosynthesis</keyword>
<dbReference type="GO" id="GO:0008780">
    <property type="term" value="F:acyl-[acyl-carrier-protein]-UDP-N-acetylglucosamine O-acyltransferase activity"/>
    <property type="evidence" value="ECO:0007669"/>
    <property type="project" value="UniProtKB-UniRule"/>
</dbReference>
<dbReference type="Pfam" id="PF13720">
    <property type="entry name" value="Acetyltransf_11"/>
    <property type="match status" value="1"/>
</dbReference>
<dbReference type="GO" id="GO:0005737">
    <property type="term" value="C:cytoplasm"/>
    <property type="evidence" value="ECO:0007669"/>
    <property type="project" value="UniProtKB-SubCell"/>
</dbReference>
<dbReference type="HAMAP" id="MF_00387">
    <property type="entry name" value="LpxA"/>
    <property type="match status" value="1"/>
</dbReference>
<dbReference type="InterPro" id="IPR056729">
    <property type="entry name" value="GMPPB_C"/>
</dbReference>
<dbReference type="Proteomes" id="UP000664277">
    <property type="component" value="Unassembled WGS sequence"/>
</dbReference>
<dbReference type="SUPFAM" id="SSF51161">
    <property type="entry name" value="Trimeric LpxA-like enzymes"/>
    <property type="match status" value="1"/>
</dbReference>
<dbReference type="NCBIfam" id="TIGR01852">
    <property type="entry name" value="lipid_A_lpxA"/>
    <property type="match status" value="1"/>
</dbReference>
<evidence type="ECO:0000256" key="2">
    <source>
        <dbReference type="ARBA" id="ARBA00022516"/>
    </source>
</evidence>
<dbReference type="InterPro" id="IPR037157">
    <property type="entry name" value="Acetyltransf_C_sf"/>
</dbReference>
<feature type="domain" description="Mannose-1-phosphate guanyltransferase C-terminal" evidence="9">
    <location>
        <begin position="8"/>
        <end position="61"/>
    </location>
</feature>
<dbReference type="AlphaFoldDB" id="A0A8J7PGB3"/>
<keyword evidence="1 7" id="KW-0963">Cytoplasm</keyword>
<evidence type="ECO:0000256" key="5">
    <source>
        <dbReference type="ARBA" id="ARBA00023098"/>
    </source>
</evidence>
<evidence type="ECO:0000313" key="10">
    <source>
        <dbReference type="EMBL" id="MBN8659553.1"/>
    </source>
</evidence>
<comment type="similarity">
    <text evidence="7">Belongs to the transferase hexapeptide repeat family. LpxA subfamily.</text>
</comment>
<keyword evidence="5 7" id="KW-0443">Lipid metabolism</keyword>
<comment type="function">
    <text evidence="7">Involved in the biosynthesis of lipid A, a phosphorylated glycolipid that anchors the lipopolysaccharide to the outer membrane of the cell.</text>
</comment>
<dbReference type="PANTHER" id="PTHR43480:SF1">
    <property type="entry name" value="ACYL-[ACYL-CARRIER-PROTEIN]--UDP-N-ACETYLGLUCOSAMINE O-ACYLTRANSFERASE, MITOCHONDRIAL-RELATED"/>
    <property type="match status" value="1"/>
</dbReference>
<accession>A0A8J7PGB3</accession>
<protein>
    <recommendedName>
        <fullName evidence="7">Acyl-[acyl-carrier-protein]--UDP-N-acetylglucosamine O-acyltransferase</fullName>
        <shortName evidence="7">UDP-N-acetylglucosamine acyltransferase</shortName>
        <ecNumber evidence="7">2.3.1.129</ecNumber>
    </recommendedName>
</protein>
<evidence type="ECO:0000256" key="4">
    <source>
        <dbReference type="ARBA" id="ARBA00022679"/>
    </source>
</evidence>
<evidence type="ECO:0000259" key="9">
    <source>
        <dbReference type="Pfam" id="PF25087"/>
    </source>
</evidence>
<feature type="domain" description="UDP N-acetylglucosamine O-acyltransferase C-terminal" evidence="8">
    <location>
        <begin position="177"/>
        <end position="257"/>
    </location>
</feature>
<dbReference type="InterPro" id="IPR029098">
    <property type="entry name" value="Acetyltransf_C"/>
</dbReference>
<keyword evidence="2 7" id="KW-0444">Lipid biosynthesis</keyword>
<dbReference type="GO" id="GO:0009245">
    <property type="term" value="P:lipid A biosynthetic process"/>
    <property type="evidence" value="ECO:0007669"/>
    <property type="project" value="UniProtKB-UniRule"/>
</dbReference>
<dbReference type="Gene3D" id="1.20.1180.10">
    <property type="entry name" value="Udp N-acetylglucosamine O-acyltransferase, C-terminal domain"/>
    <property type="match status" value="1"/>
</dbReference>
<comment type="pathway">
    <text evidence="7">Glycolipid biosynthesis; lipid IV(A) biosynthesis; lipid IV(A) from (3R)-3-hydroxytetradecanoyl-[acyl-carrier-protein] and UDP-N-acetyl-alpha-D-glucosamine: step 1/6.</text>
</comment>
<gene>
    <name evidence="7 10" type="primary">lpxA</name>
    <name evidence="10" type="ORF">J0M35_04270</name>
</gene>
<evidence type="ECO:0000256" key="3">
    <source>
        <dbReference type="ARBA" id="ARBA00022556"/>
    </source>
</evidence>
<keyword evidence="6 7" id="KW-0012">Acyltransferase</keyword>
<dbReference type="GO" id="GO:0016020">
    <property type="term" value="C:membrane"/>
    <property type="evidence" value="ECO:0007669"/>
    <property type="project" value="GOC"/>
</dbReference>
<sequence>MPYESLIHPTAIISSGAKVHETAKVDPYAVIGPNVEIGAGTRIGSHAIIDGHTKIGENCRIFPGASIGLEPQDLSYKDEPTGVIIGNRVQIREYVTIHRGTGDRFTTIGDDCFFMNYSHIAHDCRFGNGVILANNATFAGHCQVGDNAVVAGSTVFHQHVRVGRMAMLSGLSGSRLDIPPFATCDGRPFRFRTVNLVGMRRQKFSAETRSAIKQAYILIYRSGMNNTQAIEKVIEKYEAVPEVMEIVEFFKSSKRGVAKGYDADSNDEDLEAE</sequence>
<dbReference type="InterPro" id="IPR011004">
    <property type="entry name" value="Trimer_LpxA-like_sf"/>
</dbReference>
<evidence type="ECO:0000313" key="11">
    <source>
        <dbReference type="Proteomes" id="UP000664277"/>
    </source>
</evidence>
<evidence type="ECO:0000256" key="7">
    <source>
        <dbReference type="HAMAP-Rule" id="MF_00387"/>
    </source>
</evidence>
<evidence type="ECO:0000259" key="8">
    <source>
        <dbReference type="Pfam" id="PF13720"/>
    </source>
</evidence>
<dbReference type="CDD" id="cd03351">
    <property type="entry name" value="LbH_UDP-GlcNAc_AT"/>
    <property type="match status" value="1"/>
</dbReference>
<evidence type="ECO:0000256" key="1">
    <source>
        <dbReference type="ARBA" id="ARBA00022490"/>
    </source>
</evidence>
<comment type="subunit">
    <text evidence="7">Homotrimer.</text>
</comment>
<organism evidence="10 11">
    <name type="scientific">Candidatus Obscuribacter phosphatis</name>
    <dbReference type="NCBI Taxonomy" id="1906157"/>
    <lineage>
        <taxon>Bacteria</taxon>
        <taxon>Bacillati</taxon>
        <taxon>Candidatus Melainabacteria</taxon>
        <taxon>Candidatus Obscuribacterales</taxon>
        <taxon>Candidatus Obscuribacteraceae</taxon>
        <taxon>Candidatus Obscuribacter</taxon>
    </lineage>
</organism>
<dbReference type="InterPro" id="IPR001451">
    <property type="entry name" value="Hexapep"/>
</dbReference>
<keyword evidence="7" id="KW-0677">Repeat</keyword>
<dbReference type="Pfam" id="PF25087">
    <property type="entry name" value="GMPPB_C"/>
    <property type="match status" value="1"/>
</dbReference>
<name>A0A8J7PGB3_9BACT</name>
<dbReference type="InterPro" id="IPR010137">
    <property type="entry name" value="Lipid_A_LpxA"/>
</dbReference>
<proteinExistence type="inferred from homology"/>
<dbReference type="PIRSF" id="PIRSF000456">
    <property type="entry name" value="UDP-GlcNAc_acltr"/>
    <property type="match status" value="1"/>
</dbReference>
<comment type="catalytic activity">
    <reaction evidence="7">
        <text>a (3R)-hydroxyacyl-[ACP] + UDP-N-acetyl-alpha-D-glucosamine = a UDP-3-O-[(3R)-3-hydroxyacyl]-N-acetyl-alpha-D-glucosamine + holo-[ACP]</text>
        <dbReference type="Rhea" id="RHEA:67812"/>
        <dbReference type="Rhea" id="RHEA-COMP:9685"/>
        <dbReference type="Rhea" id="RHEA-COMP:9945"/>
        <dbReference type="ChEBI" id="CHEBI:57705"/>
        <dbReference type="ChEBI" id="CHEBI:64479"/>
        <dbReference type="ChEBI" id="CHEBI:78827"/>
        <dbReference type="ChEBI" id="CHEBI:173225"/>
        <dbReference type="EC" id="2.3.1.129"/>
    </reaction>
</comment>
<keyword evidence="4 7" id="KW-0808">Transferase</keyword>
<evidence type="ECO:0000256" key="6">
    <source>
        <dbReference type="ARBA" id="ARBA00023315"/>
    </source>
</evidence>